<dbReference type="InterPro" id="IPR045886">
    <property type="entry name" value="ThiF/MoeB/HesA"/>
</dbReference>
<dbReference type="PANTHER" id="PTHR10953:SF102">
    <property type="entry name" value="ADENYLYLTRANSFERASE AND SULFURTRANSFERASE MOCS3"/>
    <property type="match status" value="1"/>
</dbReference>
<evidence type="ECO:0000313" key="2">
    <source>
        <dbReference type="EMBL" id="GIF57454.1"/>
    </source>
</evidence>
<keyword evidence="3" id="KW-1185">Reference proteome</keyword>
<evidence type="ECO:0000259" key="1">
    <source>
        <dbReference type="Pfam" id="PF00899"/>
    </source>
</evidence>
<reference evidence="2 3" key="1">
    <citation type="submission" date="2021-01" db="EMBL/GenBank/DDBJ databases">
        <title>Whole genome shotgun sequence of Asanoa iriomotensis NBRC 100142.</title>
        <authorList>
            <person name="Komaki H."/>
            <person name="Tamura T."/>
        </authorList>
    </citation>
    <scope>NUCLEOTIDE SEQUENCE [LARGE SCALE GENOMIC DNA]</scope>
    <source>
        <strain evidence="2 3">NBRC 100142</strain>
    </source>
</reference>
<gene>
    <name evidence="2" type="ORF">Air01nite_35490</name>
</gene>
<accession>A0ABQ4C3V6</accession>
<proteinExistence type="predicted"/>
<dbReference type="PANTHER" id="PTHR10953">
    <property type="entry name" value="UBIQUITIN-ACTIVATING ENZYME E1"/>
    <property type="match status" value="1"/>
</dbReference>
<dbReference type="InterPro" id="IPR000594">
    <property type="entry name" value="ThiF_NAD_FAD-bd"/>
</dbReference>
<feature type="domain" description="THIF-type NAD/FAD binding fold" evidence="1">
    <location>
        <begin position="129"/>
        <end position="374"/>
    </location>
</feature>
<dbReference type="Gene3D" id="3.40.50.720">
    <property type="entry name" value="NAD(P)-binding Rossmann-like Domain"/>
    <property type="match status" value="1"/>
</dbReference>
<evidence type="ECO:0000313" key="3">
    <source>
        <dbReference type="Proteomes" id="UP000624325"/>
    </source>
</evidence>
<dbReference type="InterPro" id="IPR035985">
    <property type="entry name" value="Ubiquitin-activating_enz"/>
</dbReference>
<organism evidence="2 3">
    <name type="scientific">Asanoa iriomotensis</name>
    <dbReference type="NCBI Taxonomy" id="234613"/>
    <lineage>
        <taxon>Bacteria</taxon>
        <taxon>Bacillati</taxon>
        <taxon>Actinomycetota</taxon>
        <taxon>Actinomycetes</taxon>
        <taxon>Micromonosporales</taxon>
        <taxon>Micromonosporaceae</taxon>
        <taxon>Asanoa</taxon>
    </lineage>
</organism>
<dbReference type="SUPFAM" id="SSF69572">
    <property type="entry name" value="Activating enzymes of the ubiquitin-like proteins"/>
    <property type="match status" value="1"/>
</dbReference>
<name>A0ABQ4C3V6_9ACTN</name>
<dbReference type="Proteomes" id="UP000624325">
    <property type="component" value="Unassembled WGS sequence"/>
</dbReference>
<protein>
    <recommendedName>
        <fullName evidence="1">THIF-type NAD/FAD binding fold domain-containing protein</fullName>
    </recommendedName>
</protein>
<dbReference type="EMBL" id="BONC01000023">
    <property type="protein sequence ID" value="GIF57454.1"/>
    <property type="molecule type" value="Genomic_DNA"/>
</dbReference>
<comment type="caution">
    <text evidence="2">The sequence shown here is derived from an EMBL/GenBank/DDBJ whole genome shotgun (WGS) entry which is preliminary data.</text>
</comment>
<dbReference type="Pfam" id="PF00899">
    <property type="entry name" value="ThiF"/>
    <property type="match status" value="1"/>
</dbReference>
<sequence length="393" mass="42389">MAVTPFFPEVVDVLPQLKDVAWKRSGADVQVVYDLRESFVVTDANGTFETLLELLREGGRGIEELAAALSQRSGREVPVDDVEAAIQALDGHRLLQNGERLGRPGDTANDRHYSNVAFFESFATLARSNTDLHSRIRRSHVLVLGTGGLNSTTIPHLCGLGVGRLTLTDRDVVQPRNFARQYLYRWRDLGRSKVDAAAGWVREFDPDVRARAITASIDGPTDVLRLLDEVAPDIVMSGVDSPDGVDDWVDGACVTRGVPYVRAGLWVTQGIVWSVDPGRSACRGCVRITAEEARATAVDDSALALAGMDLFRAKPRTNRAIGPVAGLLGSLAAFEVVRYLTRFESPVYAGNPLEVDFAAGCAMRTVAWRRNAGCACAATTVGSQPRPTADAAG</sequence>